<comment type="caution">
    <text evidence="1">The sequence shown here is derived from an EMBL/GenBank/DDBJ whole genome shotgun (WGS) entry which is preliminary data.</text>
</comment>
<sequence length="470" mass="52869">MIPSFELLINARQIRLPTPIGIAKRLTPGPFFKHYDADVKRSMGHTTIPLPTIEFDNLVHMTPEEVAPSGYGLKMPTHAASHFVEDFHNETSSQWTLERDYVLLPTPPRVRIPNLSPPAPDNSPTQTPNVSVDNITSEAALFHQALVIKTWLVALDKSHITFSNHSTCATIFEDDSSDGEFVNLSDTSSSCADDEEESLLKPLLLKPAPPANIAHIKNLAEDLADPWSHKAIPKLLPSLIFTKTFGLLIKPDKDDDPFDQLTPAPFGIKYCDHTYEPHPFHGTYDTFISQRLILLCKFLSGVMASQAIRELGLEKAAFHTTCPSAIYHYDTSTYDTHVPRGKSRIHTCLYELKNMRWIPANVKRTTFFMKLCPAANPLFTFEEVAFLHTAAGLFWFFRHFALTDTVDDVLQRSLPDEDDIYQLLQNYSLDDLCNTGVTLNTSLNQLLLRMESKCEHASNANRVGPYFLEG</sequence>
<dbReference type="AlphaFoldDB" id="A0A9P7A4H6"/>
<proteinExistence type="predicted"/>
<dbReference type="EMBL" id="JABBWD010000004">
    <property type="protein sequence ID" value="KAG1782091.1"/>
    <property type="molecule type" value="Genomic_DNA"/>
</dbReference>
<organism evidence="1 2">
    <name type="scientific">Suillus placidus</name>
    <dbReference type="NCBI Taxonomy" id="48579"/>
    <lineage>
        <taxon>Eukaryota</taxon>
        <taxon>Fungi</taxon>
        <taxon>Dikarya</taxon>
        <taxon>Basidiomycota</taxon>
        <taxon>Agaricomycotina</taxon>
        <taxon>Agaricomycetes</taxon>
        <taxon>Agaricomycetidae</taxon>
        <taxon>Boletales</taxon>
        <taxon>Suillineae</taxon>
        <taxon>Suillaceae</taxon>
        <taxon>Suillus</taxon>
    </lineage>
</organism>
<name>A0A9P7A4H6_9AGAM</name>
<accession>A0A9P7A4H6</accession>
<gene>
    <name evidence="1" type="ORF">EV702DRAFT_1192751</name>
</gene>
<keyword evidence="2" id="KW-1185">Reference proteome</keyword>
<evidence type="ECO:0000313" key="1">
    <source>
        <dbReference type="EMBL" id="KAG1782091.1"/>
    </source>
</evidence>
<reference evidence="1" key="1">
    <citation type="journal article" date="2020" name="New Phytol.">
        <title>Comparative genomics reveals dynamic genome evolution in host specialist ectomycorrhizal fungi.</title>
        <authorList>
            <person name="Lofgren L.A."/>
            <person name="Nguyen N.H."/>
            <person name="Vilgalys R."/>
            <person name="Ruytinx J."/>
            <person name="Liao H.L."/>
            <person name="Branco S."/>
            <person name="Kuo A."/>
            <person name="LaButti K."/>
            <person name="Lipzen A."/>
            <person name="Andreopoulos W."/>
            <person name="Pangilinan J."/>
            <person name="Riley R."/>
            <person name="Hundley H."/>
            <person name="Na H."/>
            <person name="Barry K."/>
            <person name="Grigoriev I.V."/>
            <person name="Stajich J.E."/>
            <person name="Kennedy P.G."/>
        </authorList>
    </citation>
    <scope>NUCLEOTIDE SEQUENCE</scope>
    <source>
        <strain evidence="1">DOB743</strain>
    </source>
</reference>
<dbReference type="OrthoDB" id="2676029at2759"/>
<evidence type="ECO:0000313" key="2">
    <source>
        <dbReference type="Proteomes" id="UP000714275"/>
    </source>
</evidence>
<dbReference type="Proteomes" id="UP000714275">
    <property type="component" value="Unassembled WGS sequence"/>
</dbReference>
<protein>
    <submittedName>
        <fullName evidence="1">Uncharacterized protein</fullName>
    </submittedName>
</protein>